<proteinExistence type="predicted"/>
<accession>A0A345YIQ8</accession>
<evidence type="ECO:0000313" key="2">
    <source>
        <dbReference type="Proteomes" id="UP000254508"/>
    </source>
</evidence>
<organism evidence="1 2">
    <name type="scientific">Erythrobacter aureus</name>
    <dbReference type="NCBI Taxonomy" id="2182384"/>
    <lineage>
        <taxon>Bacteria</taxon>
        <taxon>Pseudomonadati</taxon>
        <taxon>Pseudomonadota</taxon>
        <taxon>Alphaproteobacteria</taxon>
        <taxon>Sphingomonadales</taxon>
        <taxon>Erythrobacteraceae</taxon>
        <taxon>Erythrobacter/Porphyrobacter group</taxon>
        <taxon>Erythrobacter</taxon>
    </lineage>
</organism>
<name>A0A345YIQ8_9SPHN</name>
<reference evidence="1 2" key="1">
    <citation type="submission" date="2018-07" db="EMBL/GenBank/DDBJ databases">
        <title>Genome sequence of Erythrobacter strain YH-07, an antagonistic bacterium isolated from Yellow Sea.</title>
        <authorList>
            <person name="Tang T."/>
            <person name="Liu Q."/>
            <person name="Sun X."/>
        </authorList>
    </citation>
    <scope>NUCLEOTIDE SEQUENCE [LARGE SCALE GENOMIC DNA]</scope>
    <source>
        <strain evidence="1 2">YH-07</strain>
        <plasmid evidence="1 2">unnamed</plasmid>
    </source>
</reference>
<dbReference type="Proteomes" id="UP000254508">
    <property type="component" value="Plasmid unnamed"/>
</dbReference>
<dbReference type="EMBL" id="CP031358">
    <property type="protein sequence ID" value="AXK43810.1"/>
    <property type="molecule type" value="Genomic_DNA"/>
</dbReference>
<sequence length="97" mass="10861">MPSPYTPRLGNFVTKLLIGEKVPARVPGSRRTFSTGAVGFENTRFEREDGVVFHETVIAESHVAHALRGHLLPGREVEVEARFYWCQMKILGLPRAA</sequence>
<dbReference type="AlphaFoldDB" id="A0A345YIQ8"/>
<geneLocation type="plasmid" evidence="1 2">
    <name>unnamed</name>
</geneLocation>
<evidence type="ECO:0000313" key="1">
    <source>
        <dbReference type="EMBL" id="AXK43810.1"/>
    </source>
</evidence>
<gene>
    <name evidence="1" type="ORF">DVR09_15250</name>
</gene>
<dbReference type="KEGG" id="err:DVR09_15250"/>
<keyword evidence="2" id="KW-1185">Reference proteome</keyword>
<protein>
    <submittedName>
        <fullName evidence="1">Uncharacterized protein</fullName>
    </submittedName>
</protein>
<keyword evidence="1" id="KW-0614">Plasmid</keyword>
<dbReference type="RefSeq" id="WP_115418123.1">
    <property type="nucleotide sequence ID" value="NZ_CP031358.1"/>
</dbReference>